<dbReference type="PROSITE" id="PS51462">
    <property type="entry name" value="NUDIX"/>
    <property type="match status" value="1"/>
</dbReference>
<dbReference type="eggNOG" id="COG0494">
    <property type="taxonomic scope" value="Bacteria"/>
</dbReference>
<dbReference type="HOGENOM" id="CLU_062658_5_1_9"/>
<reference evidence="4 5" key="1">
    <citation type="submission" date="2009-01" db="EMBL/GenBank/DDBJ databases">
        <authorList>
            <person name="Fulton L."/>
            <person name="Clifton S."/>
            <person name="Fulton B."/>
            <person name="Xu J."/>
            <person name="Minx P."/>
            <person name="Pepin K.H."/>
            <person name="Johnson M."/>
            <person name="Bhonagiri V."/>
            <person name="Nash W.E."/>
            <person name="Mardis E.R."/>
            <person name="Wilson R.K."/>
        </authorList>
    </citation>
    <scope>NUCLEOTIDE SEQUENCE [LARGE SCALE GENOMIC DNA]</scope>
    <source>
        <strain evidence="4 5">DSM 5476</strain>
    </source>
</reference>
<organism evidence="4 5">
    <name type="scientific">[Clostridium] methylpentosum DSM 5476</name>
    <dbReference type="NCBI Taxonomy" id="537013"/>
    <lineage>
        <taxon>Bacteria</taxon>
        <taxon>Bacillati</taxon>
        <taxon>Bacillota</taxon>
        <taxon>Clostridia</taxon>
        <taxon>Eubacteriales</taxon>
        <taxon>Oscillospiraceae</taxon>
        <taxon>Oscillospiraceae incertae sedis</taxon>
    </lineage>
</organism>
<keyword evidence="2 4" id="KW-0378">Hydrolase</keyword>
<gene>
    <name evidence="4" type="ORF">CLOSTMETH_00629</name>
</gene>
<dbReference type="EMBL" id="ACEC01000025">
    <property type="protein sequence ID" value="EEG31732.1"/>
    <property type="molecule type" value="Genomic_DNA"/>
</dbReference>
<reference evidence="4 5" key="2">
    <citation type="submission" date="2009-02" db="EMBL/GenBank/DDBJ databases">
        <title>Draft genome sequence of Clostridium methylpentosum (DSM 5476).</title>
        <authorList>
            <person name="Sudarsanam P."/>
            <person name="Ley R."/>
            <person name="Guruge J."/>
            <person name="Turnbaugh P.J."/>
            <person name="Mahowald M."/>
            <person name="Liep D."/>
            <person name="Gordon J."/>
        </authorList>
    </citation>
    <scope>NUCLEOTIDE SEQUENCE [LARGE SCALE GENOMIC DNA]</scope>
    <source>
        <strain evidence="4 5">DSM 5476</strain>
    </source>
</reference>
<protein>
    <submittedName>
        <fullName evidence="4">Hydrolase, NUDIX family</fullName>
    </submittedName>
</protein>
<dbReference type="AlphaFoldDB" id="C0E9X7"/>
<evidence type="ECO:0000313" key="5">
    <source>
        <dbReference type="Proteomes" id="UP000003340"/>
    </source>
</evidence>
<comment type="cofactor">
    <cofactor evidence="1">
        <name>Mg(2+)</name>
        <dbReference type="ChEBI" id="CHEBI:18420"/>
    </cofactor>
</comment>
<evidence type="ECO:0000256" key="2">
    <source>
        <dbReference type="ARBA" id="ARBA00022801"/>
    </source>
</evidence>
<dbReference type="InterPro" id="IPR015797">
    <property type="entry name" value="NUDIX_hydrolase-like_dom_sf"/>
</dbReference>
<dbReference type="GO" id="GO:0019693">
    <property type="term" value="P:ribose phosphate metabolic process"/>
    <property type="evidence" value="ECO:0007669"/>
    <property type="project" value="TreeGrafter"/>
</dbReference>
<name>C0E9X7_9FIRM</name>
<accession>C0E9X7</accession>
<dbReference type="GO" id="GO:0006753">
    <property type="term" value="P:nucleoside phosphate metabolic process"/>
    <property type="evidence" value="ECO:0007669"/>
    <property type="project" value="TreeGrafter"/>
</dbReference>
<dbReference type="GO" id="GO:0005829">
    <property type="term" value="C:cytosol"/>
    <property type="evidence" value="ECO:0007669"/>
    <property type="project" value="TreeGrafter"/>
</dbReference>
<evidence type="ECO:0000313" key="4">
    <source>
        <dbReference type="EMBL" id="EEG31732.1"/>
    </source>
</evidence>
<dbReference type="Gene3D" id="3.90.79.10">
    <property type="entry name" value="Nucleoside Triphosphate Pyrophosphohydrolase"/>
    <property type="match status" value="1"/>
</dbReference>
<dbReference type="SUPFAM" id="SSF55811">
    <property type="entry name" value="Nudix"/>
    <property type="match status" value="1"/>
</dbReference>
<dbReference type="FunFam" id="3.90.79.10:FF:000024">
    <property type="entry name" value="ADP-ribose pyrophosphatase"/>
    <property type="match status" value="1"/>
</dbReference>
<dbReference type="Proteomes" id="UP000003340">
    <property type="component" value="Unassembled WGS sequence"/>
</dbReference>
<comment type="caution">
    <text evidence="4">The sequence shown here is derived from an EMBL/GenBank/DDBJ whole genome shotgun (WGS) entry which is preliminary data.</text>
</comment>
<sequence length="185" mass="20625">MELTEKKLSGETIYSGRIVSLEKDMVELENGRTAEREVVRHPGGVCVAALDDEGNTYLVRQLRYPYQEVLPELPAGKLDKGNEDPLEAGKRELREETGLIAQEYYDLGKLYPSPGYCDEIIHLYAATGLTKASQELDDDEFLEVDQIKLDKAVEMVLEGAIRDAKTQAALLKLKLLIDAGRLTKA</sequence>
<evidence type="ECO:0000256" key="1">
    <source>
        <dbReference type="ARBA" id="ARBA00001946"/>
    </source>
</evidence>
<dbReference type="InterPro" id="IPR000086">
    <property type="entry name" value="NUDIX_hydrolase_dom"/>
</dbReference>
<dbReference type="STRING" id="537013.CLOSTMETH_00629"/>
<dbReference type="Pfam" id="PF00293">
    <property type="entry name" value="NUDIX"/>
    <property type="match status" value="1"/>
</dbReference>
<keyword evidence="5" id="KW-1185">Reference proteome</keyword>
<dbReference type="PANTHER" id="PTHR11839">
    <property type="entry name" value="UDP/ADP-SUGAR PYROPHOSPHATASE"/>
    <property type="match status" value="1"/>
</dbReference>
<evidence type="ECO:0000259" key="3">
    <source>
        <dbReference type="PROSITE" id="PS51462"/>
    </source>
</evidence>
<dbReference type="GO" id="GO:0016787">
    <property type="term" value="F:hydrolase activity"/>
    <property type="evidence" value="ECO:0007669"/>
    <property type="project" value="UniProtKB-KW"/>
</dbReference>
<dbReference type="PANTHER" id="PTHR11839:SF18">
    <property type="entry name" value="NUDIX HYDROLASE DOMAIN-CONTAINING PROTEIN"/>
    <property type="match status" value="1"/>
</dbReference>
<feature type="domain" description="Nudix hydrolase" evidence="3">
    <location>
        <begin position="39"/>
        <end position="169"/>
    </location>
</feature>
<proteinExistence type="predicted"/>